<dbReference type="Gene3D" id="1.20.58.220">
    <property type="entry name" value="Phosphate transport system protein phou homolog 2, domain 2"/>
    <property type="match status" value="1"/>
</dbReference>
<dbReference type="InterPro" id="IPR038078">
    <property type="entry name" value="PhoU-like_sf"/>
</dbReference>
<dbReference type="Proteomes" id="UP001143349">
    <property type="component" value="Unassembled WGS sequence"/>
</dbReference>
<feature type="transmembrane region" description="Helical" evidence="6">
    <location>
        <begin position="50"/>
        <end position="75"/>
    </location>
</feature>
<dbReference type="RefSeq" id="WP_029371924.1">
    <property type="nucleotide sequence ID" value="NZ_BSFH01000098.1"/>
</dbReference>
<evidence type="ECO:0000256" key="3">
    <source>
        <dbReference type="ARBA" id="ARBA00022692"/>
    </source>
</evidence>
<dbReference type="EMBL" id="BSFH01000098">
    <property type="protein sequence ID" value="GLK66064.1"/>
    <property type="molecule type" value="Genomic_DNA"/>
</dbReference>
<dbReference type="PANTHER" id="PTHR10010:SF46">
    <property type="entry name" value="SODIUM-DEPENDENT PHOSPHATE TRANSPORT PROTEIN 2B"/>
    <property type="match status" value="1"/>
</dbReference>
<dbReference type="AlphaFoldDB" id="A0AAD3P370"/>
<name>A0AAD3P370_9RHOB</name>
<evidence type="ECO:0000256" key="4">
    <source>
        <dbReference type="ARBA" id="ARBA00022989"/>
    </source>
</evidence>
<accession>A0AAD3P370</accession>
<comment type="subcellular location">
    <subcellularLocation>
        <location evidence="1">Cell membrane</location>
        <topology evidence="1">Multi-pass membrane protein</topology>
    </subcellularLocation>
</comment>
<comment type="caution">
    <text evidence="8">The sequence shown here is derived from an EMBL/GenBank/DDBJ whole genome shotgun (WGS) entry which is preliminary data.</text>
</comment>
<dbReference type="PANTHER" id="PTHR10010">
    <property type="entry name" value="SOLUTE CARRIER FAMILY 34 SODIUM PHOSPHATE , MEMBER 2-RELATED"/>
    <property type="match status" value="1"/>
</dbReference>
<feature type="transmembrane region" description="Helical" evidence="6">
    <location>
        <begin position="87"/>
        <end position="120"/>
    </location>
</feature>
<keyword evidence="2" id="KW-1003">Cell membrane</keyword>
<keyword evidence="3 6" id="KW-0812">Transmembrane</keyword>
<dbReference type="NCBIfam" id="NF037997">
    <property type="entry name" value="Na_Pi_symport"/>
    <property type="match status" value="1"/>
</dbReference>
<evidence type="ECO:0000259" key="7">
    <source>
        <dbReference type="Pfam" id="PF01895"/>
    </source>
</evidence>
<dbReference type="SUPFAM" id="SSF109755">
    <property type="entry name" value="PhoU-like"/>
    <property type="match status" value="1"/>
</dbReference>
<evidence type="ECO:0000256" key="1">
    <source>
        <dbReference type="ARBA" id="ARBA00004651"/>
    </source>
</evidence>
<keyword evidence="5 6" id="KW-0472">Membrane</keyword>
<dbReference type="InterPro" id="IPR026022">
    <property type="entry name" value="PhoU_dom"/>
</dbReference>
<evidence type="ECO:0000256" key="2">
    <source>
        <dbReference type="ARBA" id="ARBA00022475"/>
    </source>
</evidence>
<dbReference type="GO" id="GO:0005436">
    <property type="term" value="F:sodium:phosphate symporter activity"/>
    <property type="evidence" value="ECO:0007669"/>
    <property type="project" value="InterPro"/>
</dbReference>
<organism evidence="8 9">
    <name type="scientific">Paracoccus kondratievae</name>
    <dbReference type="NCBI Taxonomy" id="135740"/>
    <lineage>
        <taxon>Bacteria</taxon>
        <taxon>Pseudomonadati</taxon>
        <taxon>Pseudomonadota</taxon>
        <taxon>Alphaproteobacteria</taxon>
        <taxon>Rhodobacterales</taxon>
        <taxon>Paracoccaceae</taxon>
        <taxon>Paracoccus</taxon>
    </lineage>
</organism>
<proteinExistence type="predicted"/>
<evidence type="ECO:0000313" key="9">
    <source>
        <dbReference type="Proteomes" id="UP001143349"/>
    </source>
</evidence>
<feature type="domain" description="PhoU" evidence="7">
    <location>
        <begin position="446"/>
        <end position="525"/>
    </location>
</feature>
<gene>
    <name evidence="8" type="ORF">GCM10017635_35410</name>
</gene>
<feature type="transmembrane region" description="Helical" evidence="6">
    <location>
        <begin position="204"/>
        <end position="224"/>
    </location>
</feature>
<dbReference type="GO" id="GO:0005886">
    <property type="term" value="C:plasma membrane"/>
    <property type="evidence" value="ECO:0007669"/>
    <property type="project" value="UniProtKB-SubCell"/>
</dbReference>
<feature type="transmembrane region" description="Helical" evidence="6">
    <location>
        <begin position="173"/>
        <end position="198"/>
    </location>
</feature>
<keyword evidence="4 6" id="KW-1133">Transmembrane helix</keyword>
<reference evidence="8" key="2">
    <citation type="submission" date="2023-01" db="EMBL/GenBank/DDBJ databases">
        <authorList>
            <person name="Sun Q."/>
            <person name="Evtushenko L."/>
        </authorList>
    </citation>
    <scope>NUCLEOTIDE SEQUENCE</scope>
    <source>
        <strain evidence="8">VKM B-2222</strain>
    </source>
</reference>
<dbReference type="InterPro" id="IPR003841">
    <property type="entry name" value="Na/Pi_transpt"/>
</dbReference>
<sequence>MQSLSVMFQLAGAVALLLFGLGLVRDGMVRAFGVKLKMVLGRGTKNGPRAFISGLVATLGLQSSTATALMTASFADRGMIQPRMGQIVLLGANLGTALTAWIVASGIEALVPVMLLVGYILRRQDRRSLSGAGLALIGIALMLLSLALLSQATEPLRESVAMAAFLAMLSNAWPVALAMAAGLAVICSSSLAVVMLVLSLGMDPALTVVLVLGANLGGAIPPVLATVGQGIAARRVALGNLIVRGVGCMVALPLAGQAALALTAMPLPETGLAVEAHLAFNLVLAAVIWPFAGLVSRLTAKLVREDEQTPPIEVQLLDGSALDTPAVALGRASRAALAIGDVVERMLQQAHTAFERSDDAPLAEVAVLEERVDRMQQEIKSFLSRLGRDAGEDERRQAITILDYVINLEHVGDIIDKGLGPELRKKAVLSLRFSEEGFRELDVLFLMTIENLRLAQTIFMTRDRDLARQLMEEKVEIRRLERMSAQRHLMRLREGRADSQQTSSLHLDILRDLKRVNAHITSVAHPILDEADLLIESRLKKG</sequence>
<feature type="transmembrane region" description="Helical" evidence="6">
    <location>
        <begin position="236"/>
        <end position="256"/>
    </location>
</feature>
<dbReference type="Pfam" id="PF01895">
    <property type="entry name" value="PhoU"/>
    <property type="match status" value="2"/>
</dbReference>
<evidence type="ECO:0000256" key="6">
    <source>
        <dbReference type="SAM" id="Phobius"/>
    </source>
</evidence>
<feature type="transmembrane region" description="Helical" evidence="6">
    <location>
        <begin position="276"/>
        <end position="295"/>
    </location>
</feature>
<feature type="domain" description="PhoU" evidence="7">
    <location>
        <begin position="339"/>
        <end position="415"/>
    </location>
</feature>
<keyword evidence="9" id="KW-1185">Reference proteome</keyword>
<reference evidence="8" key="1">
    <citation type="journal article" date="2014" name="Int. J. Syst. Evol. Microbiol.">
        <title>Complete genome sequence of Corynebacterium casei LMG S-19264T (=DSM 44701T), isolated from a smear-ripened cheese.</title>
        <authorList>
            <consortium name="US DOE Joint Genome Institute (JGI-PGF)"/>
            <person name="Walter F."/>
            <person name="Albersmeier A."/>
            <person name="Kalinowski J."/>
            <person name="Ruckert C."/>
        </authorList>
    </citation>
    <scope>NUCLEOTIDE SEQUENCE</scope>
    <source>
        <strain evidence="8">VKM B-2222</strain>
    </source>
</reference>
<evidence type="ECO:0000256" key="5">
    <source>
        <dbReference type="ARBA" id="ARBA00023136"/>
    </source>
</evidence>
<dbReference type="GO" id="GO:0044341">
    <property type="term" value="P:sodium-dependent phosphate transport"/>
    <property type="evidence" value="ECO:0007669"/>
    <property type="project" value="InterPro"/>
</dbReference>
<evidence type="ECO:0000313" key="8">
    <source>
        <dbReference type="EMBL" id="GLK66064.1"/>
    </source>
</evidence>
<dbReference type="Pfam" id="PF02690">
    <property type="entry name" value="Na_Pi_cotrans"/>
    <property type="match status" value="1"/>
</dbReference>
<feature type="transmembrane region" description="Helical" evidence="6">
    <location>
        <begin position="132"/>
        <end position="152"/>
    </location>
</feature>
<protein>
    <submittedName>
        <fullName evidence="8">Sodium:phosphate symporter</fullName>
    </submittedName>
</protein>